<dbReference type="STRING" id="1797263.A2397_05615"/>
<evidence type="ECO:0000313" key="2">
    <source>
        <dbReference type="Proteomes" id="UP000176424"/>
    </source>
</evidence>
<dbReference type="Proteomes" id="UP000176424">
    <property type="component" value="Unassembled WGS sequence"/>
</dbReference>
<dbReference type="EMBL" id="MEXR01000062">
    <property type="protein sequence ID" value="OGD08188.1"/>
    <property type="molecule type" value="Genomic_DNA"/>
</dbReference>
<reference evidence="1 2" key="1">
    <citation type="journal article" date="2016" name="Nat. Commun.">
        <title>Thousands of microbial genomes shed light on interconnected biogeochemical processes in an aquifer system.</title>
        <authorList>
            <person name="Anantharaman K."/>
            <person name="Brown C.T."/>
            <person name="Hug L.A."/>
            <person name="Sharon I."/>
            <person name="Castelle C.J."/>
            <person name="Probst A.J."/>
            <person name="Thomas B.C."/>
            <person name="Singh A."/>
            <person name="Wilkins M.J."/>
            <person name="Karaoz U."/>
            <person name="Brodie E.L."/>
            <person name="Williams K.H."/>
            <person name="Hubbard S.S."/>
            <person name="Banfield J.F."/>
        </authorList>
    </citation>
    <scope>NUCLEOTIDE SEQUENCE [LARGE SCALE GENOMIC DNA]</scope>
</reference>
<accession>A0A1F4ZQ50</accession>
<sequence length="68" mass="7533">MHGSHDPKGDSQILYRRPTVKISHLKSPFTGRARLRALESNFSGKKDGTAGGPFLLPLVPYYQFFGGK</sequence>
<organism evidence="1 2">
    <name type="scientific">Candidatus Amesbacteria bacterium RIFOXYB1_FULL_44_23</name>
    <dbReference type="NCBI Taxonomy" id="1797263"/>
    <lineage>
        <taxon>Bacteria</taxon>
        <taxon>Candidatus Amesiibacteriota</taxon>
    </lineage>
</organism>
<evidence type="ECO:0000313" key="1">
    <source>
        <dbReference type="EMBL" id="OGD08188.1"/>
    </source>
</evidence>
<dbReference type="AlphaFoldDB" id="A0A1F4ZQ50"/>
<comment type="caution">
    <text evidence="1">The sequence shown here is derived from an EMBL/GenBank/DDBJ whole genome shotgun (WGS) entry which is preliminary data.</text>
</comment>
<gene>
    <name evidence="1" type="ORF">A2397_05615</name>
</gene>
<protein>
    <submittedName>
        <fullName evidence="1">Uncharacterized protein</fullName>
    </submittedName>
</protein>
<proteinExistence type="predicted"/>
<name>A0A1F4ZQ50_9BACT</name>